<gene>
    <name evidence="1" type="ORF">ACOLOM_LOCUS392</name>
</gene>
<proteinExistence type="predicted"/>
<dbReference type="Proteomes" id="UP000789525">
    <property type="component" value="Unassembled WGS sequence"/>
</dbReference>
<reference evidence="1" key="1">
    <citation type="submission" date="2021-06" db="EMBL/GenBank/DDBJ databases">
        <authorList>
            <person name="Kallberg Y."/>
            <person name="Tangrot J."/>
            <person name="Rosling A."/>
        </authorList>
    </citation>
    <scope>NUCLEOTIDE SEQUENCE</scope>
    <source>
        <strain evidence="1">CL356</strain>
    </source>
</reference>
<evidence type="ECO:0000313" key="1">
    <source>
        <dbReference type="EMBL" id="CAG8443685.1"/>
    </source>
</evidence>
<comment type="caution">
    <text evidence="1">The sequence shown here is derived from an EMBL/GenBank/DDBJ whole genome shotgun (WGS) entry which is preliminary data.</text>
</comment>
<dbReference type="EMBL" id="CAJVPT010000377">
    <property type="protein sequence ID" value="CAG8443685.1"/>
    <property type="molecule type" value="Genomic_DNA"/>
</dbReference>
<protein>
    <submittedName>
        <fullName evidence="1">13313_t:CDS:1</fullName>
    </submittedName>
</protein>
<accession>A0ACA9JZF9</accession>
<organism evidence="1 2">
    <name type="scientific">Acaulospora colombiana</name>
    <dbReference type="NCBI Taxonomy" id="27376"/>
    <lineage>
        <taxon>Eukaryota</taxon>
        <taxon>Fungi</taxon>
        <taxon>Fungi incertae sedis</taxon>
        <taxon>Mucoromycota</taxon>
        <taxon>Glomeromycotina</taxon>
        <taxon>Glomeromycetes</taxon>
        <taxon>Diversisporales</taxon>
        <taxon>Acaulosporaceae</taxon>
        <taxon>Acaulospora</taxon>
    </lineage>
</organism>
<keyword evidence="2" id="KW-1185">Reference proteome</keyword>
<sequence>MQTPFEKRVTETYDRALRRGELLFIESTVSKFVEKGIEFEIRISPSLAKKPAGDLDKVTDESTQKPKVNPFLPYNQELLVQEHGKHVILLNKFCVVPYHLLVVTKEYEKQTDRLNSSDLESAWYCIMQIKSHTSLAFYNCGELSGARYFIRYHRRQHLQVIPIPDDVLPLREIFEFSEFPFVHYVTLLDPQKSGRKSDVVGEHLNELYHYLLDTLIGDLQDQSYSTDTNPPSYNFVVTHTWMMIVPRSNEKYENLSVNSLGFVGMLLLRSEEELKFVKEVGILKILEGVTIPKRPNTNSVADSIDEA</sequence>
<name>A0ACA9JZF9_9GLOM</name>
<evidence type="ECO:0000313" key="2">
    <source>
        <dbReference type="Proteomes" id="UP000789525"/>
    </source>
</evidence>